<reference evidence="1" key="1">
    <citation type="submission" date="2022-04" db="EMBL/GenBank/DDBJ databases">
        <title>Carnegiea gigantea Genome sequencing and assembly v2.</title>
        <authorList>
            <person name="Copetti D."/>
            <person name="Sanderson M.J."/>
            <person name="Burquez A."/>
            <person name="Wojciechowski M.F."/>
        </authorList>
    </citation>
    <scope>NUCLEOTIDE SEQUENCE</scope>
    <source>
        <strain evidence="1">SGP5-SGP5p</strain>
        <tissue evidence="1">Aerial part</tissue>
    </source>
</reference>
<comment type="caution">
    <text evidence="1">The sequence shown here is derived from an EMBL/GenBank/DDBJ whole genome shotgun (WGS) entry which is preliminary data.</text>
</comment>
<dbReference type="EMBL" id="JAKOGI010000155">
    <property type="protein sequence ID" value="KAJ8441752.1"/>
    <property type="molecule type" value="Genomic_DNA"/>
</dbReference>
<evidence type="ECO:0000313" key="1">
    <source>
        <dbReference type="EMBL" id="KAJ8441752.1"/>
    </source>
</evidence>
<name>A0A9Q1KFB9_9CARY</name>
<organism evidence="1 2">
    <name type="scientific">Carnegiea gigantea</name>
    <dbReference type="NCBI Taxonomy" id="171969"/>
    <lineage>
        <taxon>Eukaryota</taxon>
        <taxon>Viridiplantae</taxon>
        <taxon>Streptophyta</taxon>
        <taxon>Embryophyta</taxon>
        <taxon>Tracheophyta</taxon>
        <taxon>Spermatophyta</taxon>
        <taxon>Magnoliopsida</taxon>
        <taxon>eudicotyledons</taxon>
        <taxon>Gunneridae</taxon>
        <taxon>Pentapetalae</taxon>
        <taxon>Caryophyllales</taxon>
        <taxon>Cactineae</taxon>
        <taxon>Cactaceae</taxon>
        <taxon>Cactoideae</taxon>
        <taxon>Echinocereeae</taxon>
        <taxon>Carnegiea</taxon>
    </lineage>
</organism>
<dbReference type="Proteomes" id="UP001153076">
    <property type="component" value="Unassembled WGS sequence"/>
</dbReference>
<dbReference type="AlphaFoldDB" id="A0A9Q1KFB9"/>
<dbReference type="OrthoDB" id="910577at2759"/>
<protein>
    <submittedName>
        <fullName evidence="1">Uncharacterized protein</fullName>
    </submittedName>
</protein>
<keyword evidence="2" id="KW-1185">Reference proteome</keyword>
<proteinExistence type="predicted"/>
<sequence length="165" mass="19366">MVTLLDETSSNRQYLCIWLNDQDDKETKLPPWVPTSPHLLVRREFDDRRNILLSSYFKAECLEDVHICYKDLMVTCYLFDALQASLCIYDKCLHIIQGDQRALVPEDEFSTYPQGEVSILLLDIHVFLRLPFSGLLYDEVVPLSKDFKTTLRRSCTHLYTTYHIL</sequence>
<evidence type="ECO:0000313" key="2">
    <source>
        <dbReference type="Proteomes" id="UP001153076"/>
    </source>
</evidence>
<gene>
    <name evidence="1" type="ORF">Cgig2_009181</name>
</gene>
<accession>A0A9Q1KFB9</accession>